<evidence type="ECO:0000256" key="4">
    <source>
        <dbReference type="ARBA" id="ARBA00022679"/>
    </source>
</evidence>
<evidence type="ECO:0000259" key="11">
    <source>
        <dbReference type="PROSITE" id="PS50110"/>
    </source>
</evidence>
<feature type="domain" description="Response regulatory" evidence="11">
    <location>
        <begin position="688"/>
        <end position="804"/>
    </location>
</feature>
<dbReference type="SMART" id="SM00387">
    <property type="entry name" value="HATPase_c"/>
    <property type="match status" value="1"/>
</dbReference>
<keyword evidence="7" id="KW-0067">ATP-binding</keyword>
<dbReference type="PRINTS" id="PR00344">
    <property type="entry name" value="BCTRLSENSOR"/>
</dbReference>
<dbReference type="GO" id="GO:0005524">
    <property type="term" value="F:ATP binding"/>
    <property type="evidence" value="ECO:0007669"/>
    <property type="project" value="UniProtKB-KW"/>
</dbReference>
<dbReference type="RefSeq" id="WP_069809062.1">
    <property type="nucleotide sequence ID" value="NZ_CP017305.1"/>
</dbReference>
<feature type="modified residue" description="4-aspartylphosphate" evidence="9">
    <location>
        <position position="739"/>
    </location>
</feature>
<evidence type="ECO:0000256" key="9">
    <source>
        <dbReference type="PROSITE-ProRule" id="PRU00169"/>
    </source>
</evidence>
<dbReference type="Pfam" id="PF00072">
    <property type="entry name" value="Response_reg"/>
    <property type="match status" value="1"/>
</dbReference>
<protein>
    <recommendedName>
        <fullName evidence="2">histidine kinase</fullName>
        <ecNumber evidence="2">2.7.13.3</ecNumber>
    </recommendedName>
</protein>
<dbReference type="NCBIfam" id="TIGR00229">
    <property type="entry name" value="sensory_box"/>
    <property type="match status" value="2"/>
</dbReference>
<keyword evidence="6 14" id="KW-0418">Kinase</keyword>
<dbReference type="GO" id="GO:0000155">
    <property type="term" value="F:phosphorelay sensor kinase activity"/>
    <property type="evidence" value="ECO:0007669"/>
    <property type="project" value="InterPro"/>
</dbReference>
<dbReference type="Pfam" id="PF13185">
    <property type="entry name" value="GAF_2"/>
    <property type="match status" value="1"/>
</dbReference>
<evidence type="ECO:0000256" key="2">
    <source>
        <dbReference type="ARBA" id="ARBA00012438"/>
    </source>
</evidence>
<dbReference type="InterPro" id="IPR004358">
    <property type="entry name" value="Sig_transdc_His_kin-like_C"/>
</dbReference>
<name>A0A1D8CWR5_CHLLM</name>
<evidence type="ECO:0000256" key="6">
    <source>
        <dbReference type="ARBA" id="ARBA00022777"/>
    </source>
</evidence>
<dbReference type="KEGG" id="clz:BIU88_03780"/>
<dbReference type="InterPro" id="IPR000700">
    <property type="entry name" value="PAS-assoc_C"/>
</dbReference>
<evidence type="ECO:0000256" key="8">
    <source>
        <dbReference type="ARBA" id="ARBA00023012"/>
    </source>
</evidence>
<keyword evidence="15" id="KW-1185">Reference proteome</keyword>
<dbReference type="InterPro" id="IPR000014">
    <property type="entry name" value="PAS"/>
</dbReference>
<dbReference type="Gene3D" id="1.10.287.130">
    <property type="match status" value="1"/>
</dbReference>
<dbReference type="PROSITE" id="PS50110">
    <property type="entry name" value="RESPONSE_REGULATORY"/>
    <property type="match status" value="1"/>
</dbReference>
<dbReference type="InterPro" id="IPR036890">
    <property type="entry name" value="HATPase_C_sf"/>
</dbReference>
<gene>
    <name evidence="14" type="ORF">BIU88_03780</name>
</gene>
<dbReference type="PROSITE" id="PS50113">
    <property type="entry name" value="PAC"/>
    <property type="match status" value="1"/>
</dbReference>
<dbReference type="EMBL" id="CP017305">
    <property type="protein sequence ID" value="AOS83340.1"/>
    <property type="molecule type" value="Genomic_DNA"/>
</dbReference>
<dbReference type="Gene3D" id="3.30.450.40">
    <property type="match status" value="1"/>
</dbReference>
<dbReference type="InterPro" id="IPR011006">
    <property type="entry name" value="CheY-like_superfamily"/>
</dbReference>
<accession>A0A1D8CWR5</accession>
<dbReference type="GO" id="GO:0006355">
    <property type="term" value="P:regulation of DNA-templated transcription"/>
    <property type="evidence" value="ECO:0007669"/>
    <property type="project" value="InterPro"/>
</dbReference>
<proteinExistence type="predicted"/>
<dbReference type="Gene3D" id="3.30.450.20">
    <property type="entry name" value="PAS domain"/>
    <property type="match status" value="2"/>
</dbReference>
<dbReference type="STRING" id="274537.BIU88_03780"/>
<dbReference type="SUPFAM" id="SSF52172">
    <property type="entry name" value="CheY-like"/>
    <property type="match status" value="1"/>
</dbReference>
<dbReference type="SUPFAM" id="SSF55785">
    <property type="entry name" value="PYP-like sensor domain (PAS domain)"/>
    <property type="match status" value="2"/>
</dbReference>
<dbReference type="Gene3D" id="3.30.565.10">
    <property type="entry name" value="Histidine kinase-like ATPase, C-terminal domain"/>
    <property type="match status" value="1"/>
</dbReference>
<dbReference type="PROSITE" id="PS50112">
    <property type="entry name" value="PAS"/>
    <property type="match status" value="2"/>
</dbReference>
<dbReference type="InterPro" id="IPR003018">
    <property type="entry name" value="GAF"/>
</dbReference>
<dbReference type="Pfam" id="PF00512">
    <property type="entry name" value="HisKA"/>
    <property type="match status" value="1"/>
</dbReference>
<dbReference type="PANTHER" id="PTHR43065:SF42">
    <property type="entry name" value="TWO-COMPONENT SENSOR PPRA"/>
    <property type="match status" value="1"/>
</dbReference>
<dbReference type="SMART" id="SM00091">
    <property type="entry name" value="PAS"/>
    <property type="match status" value="2"/>
</dbReference>
<dbReference type="EC" id="2.7.13.3" evidence="2"/>
<dbReference type="InterPro" id="IPR003661">
    <property type="entry name" value="HisK_dim/P_dom"/>
</dbReference>
<dbReference type="InterPro" id="IPR035965">
    <property type="entry name" value="PAS-like_dom_sf"/>
</dbReference>
<dbReference type="Gene3D" id="3.40.50.2300">
    <property type="match status" value="1"/>
</dbReference>
<dbReference type="CDD" id="cd00082">
    <property type="entry name" value="HisKA"/>
    <property type="match status" value="1"/>
</dbReference>
<dbReference type="CDD" id="cd00130">
    <property type="entry name" value="PAS"/>
    <property type="match status" value="2"/>
</dbReference>
<evidence type="ECO:0000313" key="15">
    <source>
        <dbReference type="Proteomes" id="UP000095185"/>
    </source>
</evidence>
<dbReference type="InterPro" id="IPR001789">
    <property type="entry name" value="Sig_transdc_resp-reg_receiver"/>
</dbReference>
<feature type="domain" description="PAS" evidence="12">
    <location>
        <begin position="137"/>
        <end position="178"/>
    </location>
</feature>
<dbReference type="SMART" id="SM00448">
    <property type="entry name" value="REC"/>
    <property type="match status" value="1"/>
</dbReference>
<feature type="domain" description="PAC" evidence="13">
    <location>
        <begin position="212"/>
        <end position="262"/>
    </location>
</feature>
<feature type="domain" description="Histidine kinase" evidence="10">
    <location>
        <begin position="445"/>
        <end position="668"/>
    </location>
</feature>
<sequence length="807" mass="89562">MSGFPDSEISAFPGCTHIAEVLPQSMYLVDDAGRMVRWSPWFRDRIVGLSDTEMASIDFLELIHPEDRGLVRQRMRKILDLGVQDSLEVRIYLKGGPAFRWFLLMANRYEHDGSSFITGTGIDITRLKKAGMAMMLGEQRYRSMFEQADAPVFITDTEGAIVYVSPAFEKMTGYSFAECEARPFDQFCDETAPGGMTLSMFSEVISSASTIRASEITIRKKDGSSCYVELKLQRYHDNRTDGAIGVLYDLTERKRLESLTEFRLGLLQQAETASIEEILQKALDEAETLTDSQFGFICFLSEDAVSNSGCIWSSRVRDKMRAMSDHGVHHPFDVKPFLKKTLDSGRAAIVNEYPDMGHADFPSRHPGIFSSLSVPIIEQSKVVAVLLVFNKRSPYNNNDAQWAGTLADLVWDIVVRKRAAQAEMRNQSILLQIQKLELIGQLAGGIAHDFNNMLGVILGNAELALSSDDLDASVKENLQEIYQAAERSAEMTSQLLAFARKQTTMPRVIDVDETIRESLPILQRVAGEKIVIDWKPGCEECKLHIDPSQLDQILMNLCLNARDAMHGAGKIVLETKRHKIGASQNGGANFMPPGNYLQLSVTDTGQGIADTHKPHIFEPFFTTKVLGKGTGLGLSSVYGIVKQNRGFVDFESEEGNGSTFRIYLPLRKKRDAFGSGNETMNDEEGQTTILVVEDEPEILNLCRMMLEKSGFTVYAAACPSEAIVLAKENSGKIDLLLTDVVMPEMNGTDLSSKLLAISPGFRVLFMSGYSADVVAGHGVENPLVNVIRKPFTFKALAEKVRETLEVE</sequence>
<dbReference type="SUPFAM" id="SSF55781">
    <property type="entry name" value="GAF domain-like"/>
    <property type="match status" value="1"/>
</dbReference>
<dbReference type="PANTHER" id="PTHR43065">
    <property type="entry name" value="SENSOR HISTIDINE KINASE"/>
    <property type="match status" value="1"/>
</dbReference>
<dbReference type="Proteomes" id="UP000095185">
    <property type="component" value="Chromosome"/>
</dbReference>
<evidence type="ECO:0000259" key="10">
    <source>
        <dbReference type="PROSITE" id="PS50109"/>
    </source>
</evidence>
<keyword evidence="4" id="KW-0808">Transferase</keyword>
<reference evidence="14" key="1">
    <citation type="submission" date="2016-09" db="EMBL/GenBank/DDBJ databases">
        <title>Genome sequence of Chlorobaculum limnaeum.</title>
        <authorList>
            <person name="Liu Z."/>
            <person name="Tank M."/>
            <person name="Bryant D.A."/>
        </authorList>
    </citation>
    <scope>NUCLEOTIDE SEQUENCE [LARGE SCALE GENOMIC DNA]</scope>
    <source>
        <strain evidence="14">DSM 1677</strain>
    </source>
</reference>
<dbReference type="InterPro" id="IPR005467">
    <property type="entry name" value="His_kinase_dom"/>
</dbReference>
<dbReference type="InterPro" id="IPR003594">
    <property type="entry name" value="HATPase_dom"/>
</dbReference>
<dbReference type="SMART" id="SM00065">
    <property type="entry name" value="GAF"/>
    <property type="match status" value="1"/>
</dbReference>
<dbReference type="SMART" id="SM00086">
    <property type="entry name" value="PAC"/>
    <property type="match status" value="2"/>
</dbReference>
<evidence type="ECO:0000256" key="7">
    <source>
        <dbReference type="ARBA" id="ARBA00022840"/>
    </source>
</evidence>
<dbReference type="InterPro" id="IPR036097">
    <property type="entry name" value="HisK_dim/P_sf"/>
</dbReference>
<evidence type="ECO:0000256" key="1">
    <source>
        <dbReference type="ARBA" id="ARBA00000085"/>
    </source>
</evidence>
<dbReference type="SUPFAM" id="SSF47384">
    <property type="entry name" value="Homodimeric domain of signal transducing histidine kinase"/>
    <property type="match status" value="1"/>
</dbReference>
<comment type="catalytic activity">
    <reaction evidence="1">
        <text>ATP + protein L-histidine = ADP + protein N-phospho-L-histidine.</text>
        <dbReference type="EC" id="2.7.13.3"/>
    </reaction>
</comment>
<dbReference type="SUPFAM" id="SSF55874">
    <property type="entry name" value="ATPase domain of HSP90 chaperone/DNA topoisomerase II/histidine kinase"/>
    <property type="match status" value="1"/>
</dbReference>
<organism evidence="14 15">
    <name type="scientific">Chlorobaculum limnaeum</name>
    <dbReference type="NCBI Taxonomy" id="274537"/>
    <lineage>
        <taxon>Bacteria</taxon>
        <taxon>Pseudomonadati</taxon>
        <taxon>Chlorobiota</taxon>
        <taxon>Chlorobiia</taxon>
        <taxon>Chlorobiales</taxon>
        <taxon>Chlorobiaceae</taxon>
        <taxon>Chlorobaculum</taxon>
    </lineage>
</organism>
<dbReference type="AlphaFoldDB" id="A0A1D8CWR5"/>
<keyword evidence="5" id="KW-0547">Nucleotide-binding</keyword>
<evidence type="ECO:0000256" key="3">
    <source>
        <dbReference type="ARBA" id="ARBA00022553"/>
    </source>
</evidence>
<keyword evidence="3 9" id="KW-0597">Phosphoprotein</keyword>
<dbReference type="Pfam" id="PF02518">
    <property type="entry name" value="HATPase_c"/>
    <property type="match status" value="1"/>
</dbReference>
<keyword evidence="8" id="KW-0902">Two-component regulatory system</keyword>
<dbReference type="SMART" id="SM00388">
    <property type="entry name" value="HisKA"/>
    <property type="match status" value="1"/>
</dbReference>
<dbReference type="InterPro" id="IPR029016">
    <property type="entry name" value="GAF-like_dom_sf"/>
</dbReference>
<feature type="domain" description="PAS" evidence="12">
    <location>
        <begin position="45"/>
        <end position="82"/>
    </location>
</feature>
<evidence type="ECO:0000259" key="13">
    <source>
        <dbReference type="PROSITE" id="PS50113"/>
    </source>
</evidence>
<dbReference type="InterPro" id="IPR001610">
    <property type="entry name" value="PAC"/>
</dbReference>
<evidence type="ECO:0000313" key="14">
    <source>
        <dbReference type="EMBL" id="AOS83340.1"/>
    </source>
</evidence>
<dbReference type="PROSITE" id="PS50109">
    <property type="entry name" value="HIS_KIN"/>
    <property type="match status" value="1"/>
</dbReference>
<evidence type="ECO:0000259" key="12">
    <source>
        <dbReference type="PROSITE" id="PS50112"/>
    </source>
</evidence>
<dbReference type="Pfam" id="PF00989">
    <property type="entry name" value="PAS"/>
    <property type="match status" value="1"/>
</dbReference>
<dbReference type="InterPro" id="IPR013767">
    <property type="entry name" value="PAS_fold"/>
</dbReference>
<dbReference type="OrthoDB" id="9783713at2"/>
<evidence type="ECO:0000256" key="5">
    <source>
        <dbReference type="ARBA" id="ARBA00022741"/>
    </source>
</evidence>